<dbReference type="InterPro" id="IPR001636">
    <property type="entry name" value="SAICAR_synth"/>
</dbReference>
<dbReference type="NCBIfam" id="NF010568">
    <property type="entry name" value="PRK13961.1"/>
    <property type="match status" value="1"/>
</dbReference>
<evidence type="ECO:0000256" key="1">
    <source>
        <dbReference type="ARBA" id="ARBA00004672"/>
    </source>
</evidence>
<proteinExistence type="inferred from homology"/>
<dbReference type="RefSeq" id="XP_024662630.1">
    <property type="nucleotide sequence ID" value="XM_024806862.1"/>
</dbReference>
<evidence type="ECO:0000313" key="12">
    <source>
        <dbReference type="Proteomes" id="UP000238350"/>
    </source>
</evidence>
<dbReference type="HAMAP" id="MF_00137">
    <property type="entry name" value="SAICAR_synth"/>
    <property type="match status" value="1"/>
</dbReference>
<keyword evidence="8" id="KW-0067">ATP-binding</keyword>
<comment type="pathway">
    <text evidence="1">Purine metabolism; IMP biosynthesis via de novo pathway; 5-amino-1-(5-phospho-D-ribosyl)imidazole-4-carboxamide from 5-amino-1-(5-phospho-D-ribosyl)imidazole-4-carboxylate: step 1/2.</text>
</comment>
<dbReference type="GO" id="GO:0005737">
    <property type="term" value="C:cytoplasm"/>
    <property type="evidence" value="ECO:0007669"/>
    <property type="project" value="TreeGrafter"/>
</dbReference>
<feature type="domain" description="SAICAR synthetase/ADE2 N-terminal" evidence="10">
    <location>
        <begin position="13"/>
        <end position="265"/>
    </location>
</feature>
<dbReference type="Gene3D" id="3.30.470.20">
    <property type="entry name" value="ATP-grasp fold, B domain"/>
    <property type="match status" value="1"/>
</dbReference>
<evidence type="ECO:0000256" key="2">
    <source>
        <dbReference type="ARBA" id="ARBA00010190"/>
    </source>
</evidence>
<dbReference type="InterPro" id="IPR028923">
    <property type="entry name" value="SAICAR_synt/ADE2_N"/>
</dbReference>
<gene>
    <name evidence="11" type="ORF">B9G98_00304</name>
</gene>
<keyword evidence="6" id="KW-0547">Nucleotide-binding</keyword>
<dbReference type="NCBIfam" id="TIGR00081">
    <property type="entry name" value="purC"/>
    <property type="match status" value="1"/>
</dbReference>
<dbReference type="PANTHER" id="PTHR43700:SF1">
    <property type="entry name" value="PHOSPHORIBOSYLAMINOIMIDAZOLE-SUCCINOCARBOXAMIDE SYNTHASE"/>
    <property type="match status" value="1"/>
</dbReference>
<keyword evidence="7" id="KW-0658">Purine biosynthesis</keyword>
<evidence type="ECO:0000313" key="11">
    <source>
        <dbReference type="EMBL" id="PRT52684.1"/>
    </source>
</evidence>
<comment type="similarity">
    <text evidence="2">Belongs to the SAICAR synthetase family.</text>
</comment>
<dbReference type="InterPro" id="IPR018236">
    <property type="entry name" value="SAICAR_synthetase_CS"/>
</dbReference>
<dbReference type="GO" id="GO:0006189">
    <property type="term" value="P:'de novo' IMP biosynthetic process"/>
    <property type="evidence" value="ECO:0007669"/>
    <property type="project" value="UniProtKB-UniPathway"/>
</dbReference>
<dbReference type="GO" id="GO:0005524">
    <property type="term" value="F:ATP binding"/>
    <property type="evidence" value="ECO:0007669"/>
    <property type="project" value="UniProtKB-KW"/>
</dbReference>
<name>A0A2T0FCF0_9ASCO</name>
<accession>A0A2T0FCF0</accession>
<dbReference type="GO" id="GO:0004639">
    <property type="term" value="F:phosphoribosylaminoimidazolesuccinocarboxamide synthase activity"/>
    <property type="evidence" value="ECO:0007669"/>
    <property type="project" value="UniProtKB-EC"/>
</dbReference>
<sequence length="297" mass="32956">MNKSDLKGKLPLLAQGKVRELYKLPDNKLLFVATDRISAYDVILGNGIPDKGRVLTALSRFWFDYLKDVVPNHLADHGDVIACLPESIQSDSDLAAVLKDRALVVNRYKILPLEVIVRGYITGSAWNEYKKTGTVHGTQMPAGLQESQAFPTPIYTPSTKAEQGEHDENISPEKAAEIVGKDLAAKVEQIALALYKKAHDYAQTKGIIIADTKFEFGVDESGNVVLVDEVLTPDSSRFWPKDSYKIGQGQDSYDKQYVRDWLVANGLKGVDGVSIPEDVANKTREKYLEVYEKLVKA</sequence>
<evidence type="ECO:0000256" key="7">
    <source>
        <dbReference type="ARBA" id="ARBA00022755"/>
    </source>
</evidence>
<evidence type="ECO:0000259" key="10">
    <source>
        <dbReference type="Pfam" id="PF01259"/>
    </source>
</evidence>
<dbReference type="UniPathway" id="UPA00074">
    <property type="reaction ID" value="UER00131"/>
</dbReference>
<organism evidence="11 12">
    <name type="scientific">Wickerhamiella sorbophila</name>
    <dbReference type="NCBI Taxonomy" id="45607"/>
    <lineage>
        <taxon>Eukaryota</taxon>
        <taxon>Fungi</taxon>
        <taxon>Dikarya</taxon>
        <taxon>Ascomycota</taxon>
        <taxon>Saccharomycotina</taxon>
        <taxon>Dipodascomycetes</taxon>
        <taxon>Dipodascales</taxon>
        <taxon>Trichomonascaceae</taxon>
        <taxon>Wickerhamiella</taxon>
    </lineage>
</organism>
<reference evidence="11 12" key="1">
    <citation type="submission" date="2017-04" db="EMBL/GenBank/DDBJ databases">
        <title>Genome sequencing of [Candida] sorbophila.</title>
        <authorList>
            <person name="Ahn J.O."/>
        </authorList>
    </citation>
    <scope>NUCLEOTIDE SEQUENCE [LARGE SCALE GENOMIC DNA]</scope>
    <source>
        <strain evidence="11 12">DS02</strain>
    </source>
</reference>
<dbReference type="GeneID" id="36514053"/>
<dbReference type="PROSITE" id="PS01058">
    <property type="entry name" value="SAICAR_SYNTHETASE_2"/>
    <property type="match status" value="1"/>
</dbReference>
<dbReference type="AlphaFoldDB" id="A0A2T0FCF0"/>
<dbReference type="Proteomes" id="UP000238350">
    <property type="component" value="Unassembled WGS sequence"/>
</dbReference>
<dbReference type="Gene3D" id="3.30.200.20">
    <property type="entry name" value="Phosphorylase Kinase, domain 1"/>
    <property type="match status" value="1"/>
</dbReference>
<evidence type="ECO:0000256" key="4">
    <source>
        <dbReference type="ARBA" id="ARBA00016460"/>
    </source>
</evidence>
<dbReference type="Pfam" id="PF01259">
    <property type="entry name" value="SAICAR_synt"/>
    <property type="match status" value="1"/>
</dbReference>
<dbReference type="PANTHER" id="PTHR43700">
    <property type="entry name" value="PHOSPHORIBOSYLAMINOIMIDAZOLE-SUCCINOCARBOXAMIDE SYNTHASE"/>
    <property type="match status" value="1"/>
</dbReference>
<dbReference type="FunFam" id="3.30.470.20:FF:000015">
    <property type="entry name" value="Phosphoribosylaminoimidazole-succinocarboxamide synthase"/>
    <property type="match status" value="1"/>
</dbReference>
<evidence type="ECO:0000256" key="3">
    <source>
        <dbReference type="ARBA" id="ARBA00012217"/>
    </source>
</evidence>
<dbReference type="SUPFAM" id="SSF56104">
    <property type="entry name" value="SAICAR synthase-like"/>
    <property type="match status" value="1"/>
</dbReference>
<protein>
    <recommendedName>
        <fullName evidence="4">Phosphoribosylaminoimidazole-succinocarboxamide synthase</fullName>
        <ecNumber evidence="3">6.3.2.6</ecNumber>
    </recommendedName>
    <alternativeName>
        <fullName evidence="9">SAICAR synthetase</fullName>
    </alternativeName>
</protein>
<dbReference type="OrthoDB" id="9991235at2759"/>
<dbReference type="EC" id="6.3.2.6" evidence="3"/>
<evidence type="ECO:0000256" key="8">
    <source>
        <dbReference type="ARBA" id="ARBA00022840"/>
    </source>
</evidence>
<evidence type="ECO:0000256" key="5">
    <source>
        <dbReference type="ARBA" id="ARBA00022598"/>
    </source>
</evidence>
<dbReference type="CDD" id="cd01414">
    <property type="entry name" value="SAICAR_synt_Sc"/>
    <property type="match status" value="1"/>
</dbReference>
<dbReference type="STRING" id="45607.A0A2T0FCF0"/>
<comment type="caution">
    <text evidence="11">The sequence shown here is derived from an EMBL/GenBank/DDBJ whole genome shotgun (WGS) entry which is preliminary data.</text>
</comment>
<evidence type="ECO:0000256" key="6">
    <source>
        <dbReference type="ARBA" id="ARBA00022741"/>
    </source>
</evidence>
<evidence type="ECO:0000256" key="9">
    <source>
        <dbReference type="ARBA" id="ARBA00030409"/>
    </source>
</evidence>
<keyword evidence="12" id="KW-1185">Reference proteome</keyword>
<dbReference type="PROSITE" id="PS01057">
    <property type="entry name" value="SAICAR_SYNTHETASE_1"/>
    <property type="match status" value="1"/>
</dbReference>
<keyword evidence="5" id="KW-0436">Ligase</keyword>
<dbReference type="EMBL" id="NDIQ01000001">
    <property type="protein sequence ID" value="PRT52684.1"/>
    <property type="molecule type" value="Genomic_DNA"/>
</dbReference>